<dbReference type="InterPro" id="IPR024962">
    <property type="entry name" value="YukD-like"/>
</dbReference>
<organism evidence="1 2">
    <name type="scientific">Evansella alkalicola</name>
    <dbReference type="NCBI Taxonomy" id="745819"/>
    <lineage>
        <taxon>Bacteria</taxon>
        <taxon>Bacillati</taxon>
        <taxon>Bacillota</taxon>
        <taxon>Bacilli</taxon>
        <taxon>Bacillales</taxon>
        <taxon>Bacillaceae</taxon>
        <taxon>Evansella</taxon>
    </lineage>
</organism>
<dbReference type="EMBL" id="JAHQCR010000077">
    <property type="protein sequence ID" value="MBU9723482.1"/>
    <property type="molecule type" value="Genomic_DNA"/>
</dbReference>
<comment type="caution">
    <text evidence="1">The sequence shown here is derived from an EMBL/GenBank/DDBJ whole genome shotgun (WGS) entry which is preliminary data.</text>
</comment>
<evidence type="ECO:0000313" key="2">
    <source>
        <dbReference type="Proteomes" id="UP000790580"/>
    </source>
</evidence>
<name>A0ABS6JY21_9BACI</name>
<dbReference type="Pfam" id="PF08817">
    <property type="entry name" value="YukD"/>
    <property type="match status" value="1"/>
</dbReference>
<accession>A0ABS6JY21</accession>
<dbReference type="SUPFAM" id="SSF54236">
    <property type="entry name" value="Ubiquitin-like"/>
    <property type="match status" value="1"/>
</dbReference>
<keyword evidence="2" id="KW-1185">Reference proteome</keyword>
<gene>
    <name evidence="1" type="ORF">KS407_18860</name>
</gene>
<protein>
    <submittedName>
        <fullName evidence="1">Uncharacterized protein</fullName>
    </submittedName>
</protein>
<evidence type="ECO:0000313" key="1">
    <source>
        <dbReference type="EMBL" id="MBU9723482.1"/>
    </source>
</evidence>
<dbReference type="Gene3D" id="3.10.20.90">
    <property type="entry name" value="Phosphatidylinositol 3-kinase Catalytic Subunit, Chain A, domain 1"/>
    <property type="match status" value="1"/>
</dbReference>
<proteinExistence type="predicted"/>
<sequence>MANESHINVTIDFTSWGYGGVHDLRIPVRITVKQLIVNLMEALNVYKKQDALCVIKVITKDILISNEDILSDYPIADGDIFKVM</sequence>
<dbReference type="InterPro" id="IPR029071">
    <property type="entry name" value="Ubiquitin-like_domsf"/>
</dbReference>
<reference evidence="1 2" key="1">
    <citation type="submission" date="2021-06" db="EMBL/GenBank/DDBJ databases">
        <title>Bacillus sp. RD4P76, an endophyte from a halophyte.</title>
        <authorList>
            <person name="Sun J.-Q."/>
        </authorList>
    </citation>
    <scope>NUCLEOTIDE SEQUENCE [LARGE SCALE GENOMIC DNA]</scope>
    <source>
        <strain evidence="1 2">JCM 17098</strain>
    </source>
</reference>
<dbReference type="RefSeq" id="WP_088073395.1">
    <property type="nucleotide sequence ID" value="NZ_JAHQCR010000077.1"/>
</dbReference>
<dbReference type="Proteomes" id="UP000790580">
    <property type="component" value="Unassembled WGS sequence"/>
</dbReference>